<feature type="compositionally biased region" description="Low complexity" evidence="1">
    <location>
        <begin position="418"/>
        <end position="429"/>
    </location>
</feature>
<dbReference type="OrthoDB" id="435284at2759"/>
<accession>A0A9P1BX62</accession>
<name>A0A9P1BX62_9DINO</name>
<comment type="caution">
    <text evidence="2">The sequence shown here is derived from an EMBL/GenBank/DDBJ whole genome shotgun (WGS) entry which is preliminary data.</text>
</comment>
<proteinExistence type="predicted"/>
<keyword evidence="4" id="KW-1185">Reference proteome</keyword>
<dbReference type="EMBL" id="CAMXCT010000626">
    <property type="protein sequence ID" value="CAI3981362.1"/>
    <property type="molecule type" value="Genomic_DNA"/>
</dbReference>
<dbReference type="AlphaFoldDB" id="A0A9P1BX62"/>
<feature type="region of interest" description="Disordered" evidence="1">
    <location>
        <begin position="243"/>
        <end position="439"/>
    </location>
</feature>
<dbReference type="EMBL" id="CAMXCT030000626">
    <property type="protein sequence ID" value="CAL4768674.1"/>
    <property type="molecule type" value="Genomic_DNA"/>
</dbReference>
<feature type="compositionally biased region" description="Basic residues" evidence="1">
    <location>
        <begin position="299"/>
        <end position="310"/>
    </location>
</feature>
<feature type="compositionally biased region" description="Low complexity" evidence="1">
    <location>
        <begin position="289"/>
        <end position="298"/>
    </location>
</feature>
<feature type="compositionally biased region" description="Basic and acidic residues" evidence="1">
    <location>
        <begin position="243"/>
        <end position="288"/>
    </location>
</feature>
<feature type="compositionally biased region" description="Basic residues" evidence="1">
    <location>
        <begin position="430"/>
        <end position="439"/>
    </location>
</feature>
<reference evidence="2" key="1">
    <citation type="submission" date="2022-10" db="EMBL/GenBank/DDBJ databases">
        <authorList>
            <person name="Chen Y."/>
            <person name="Dougan E. K."/>
            <person name="Chan C."/>
            <person name="Rhodes N."/>
            <person name="Thang M."/>
        </authorList>
    </citation>
    <scope>NUCLEOTIDE SEQUENCE</scope>
</reference>
<evidence type="ECO:0000313" key="2">
    <source>
        <dbReference type="EMBL" id="CAI3981362.1"/>
    </source>
</evidence>
<organism evidence="2">
    <name type="scientific">Cladocopium goreaui</name>
    <dbReference type="NCBI Taxonomy" id="2562237"/>
    <lineage>
        <taxon>Eukaryota</taxon>
        <taxon>Sar</taxon>
        <taxon>Alveolata</taxon>
        <taxon>Dinophyceae</taxon>
        <taxon>Suessiales</taxon>
        <taxon>Symbiodiniaceae</taxon>
        <taxon>Cladocopium</taxon>
    </lineage>
</organism>
<feature type="compositionally biased region" description="Basic and acidic residues" evidence="1">
    <location>
        <begin position="360"/>
        <end position="378"/>
    </location>
</feature>
<gene>
    <name evidence="2" type="ORF">C1SCF055_LOCUS9161</name>
</gene>
<sequence length="456" mass="51654">MVDMEREIFQDSNFQALAALDMKLKDFAKTVESHLPGYTEKQRLLVGLKDFTTKISATEEKLYMVKAVGKVKGKMESEEHELINNYNSLDLKEKIQSLSSMAQEMIDQGRITAEERPGLAELFAAKRAAAKAQEKPKTVEKYEQMLLSLGKAQGISHPVANLEEFFPICQELKSIERLERAPERNLSEYDRNRMKKKASLQDDQRRLERKSRMWFETSEDFHRRLQIALIELEKQKAEQAKREALEAEERKRRQEEEALEKKRQAHKEAEEKKARELEEKLEQKRQEAALKPQKAAPQAKKKEKVHRTRMNPHDFFQPPPREESPPAPETEEPEAPEEGQSTPPSNPTVPAAVTPAPEVAPEKPKPAPEKPKPKEKAKAPLAPSKWGTPIDAQESSVPEELAGPSLQEAAEQSVQATAPAKPGSSGAAPPKKKEKKKFTKVAINQLGFDANNPNYR</sequence>
<evidence type="ECO:0000313" key="4">
    <source>
        <dbReference type="Proteomes" id="UP001152797"/>
    </source>
</evidence>
<evidence type="ECO:0000256" key="1">
    <source>
        <dbReference type="SAM" id="MobiDB-lite"/>
    </source>
</evidence>
<evidence type="ECO:0000313" key="3">
    <source>
        <dbReference type="EMBL" id="CAL4768674.1"/>
    </source>
</evidence>
<dbReference type="EMBL" id="CAMXCT020000626">
    <property type="protein sequence ID" value="CAL1134737.1"/>
    <property type="molecule type" value="Genomic_DNA"/>
</dbReference>
<feature type="compositionally biased region" description="Low complexity" evidence="1">
    <location>
        <begin position="348"/>
        <end position="359"/>
    </location>
</feature>
<dbReference type="Proteomes" id="UP001152797">
    <property type="component" value="Unassembled WGS sequence"/>
</dbReference>
<protein>
    <submittedName>
        <fullName evidence="3">Reticulocyte-binding protein homolog 2a (PfR2Ha) (PfRH2a) [Cleaved into: Reticulocyte-binding protein homolog 2a 85 kDa form Reticulocyte-binding protein homolog 2a 285 kDa form]</fullName>
    </submittedName>
</protein>
<reference evidence="3 4" key="2">
    <citation type="submission" date="2024-05" db="EMBL/GenBank/DDBJ databases">
        <authorList>
            <person name="Chen Y."/>
            <person name="Shah S."/>
            <person name="Dougan E. K."/>
            <person name="Thang M."/>
            <person name="Chan C."/>
        </authorList>
    </citation>
    <scope>NUCLEOTIDE SEQUENCE [LARGE SCALE GENOMIC DNA]</scope>
</reference>